<evidence type="ECO:0000313" key="2">
    <source>
        <dbReference type="EMBL" id="KGA43659.1"/>
    </source>
</evidence>
<organism evidence="2 3">
    <name type="scientific">Yersinia frederiksenii ATCC 33641</name>
    <dbReference type="NCBI Taxonomy" id="349966"/>
    <lineage>
        <taxon>Bacteria</taxon>
        <taxon>Pseudomonadati</taxon>
        <taxon>Pseudomonadota</taxon>
        <taxon>Gammaproteobacteria</taxon>
        <taxon>Enterobacterales</taxon>
        <taxon>Yersiniaceae</taxon>
        <taxon>Yersinia</taxon>
    </lineage>
</organism>
<evidence type="ECO:0000313" key="3">
    <source>
        <dbReference type="Proteomes" id="UP000029430"/>
    </source>
</evidence>
<gene>
    <name evidence="2" type="ORF">DJ58_4313</name>
</gene>
<dbReference type="Pfam" id="PF13610">
    <property type="entry name" value="DDE_Tnp_IS240"/>
    <property type="match status" value="1"/>
</dbReference>
<sequence length="168" mass="18989">MNRRDLHQNQKPVEISIPGTWLQWPNHRFRLTAKRDCAAALCFFRKAIRHYDEPEIVTIDNSGTNTAALASFNAVNLDEETIIVRQSNYLNNLIEHETQRATSLSRWRRMVTRGIILSVDRLKNGSAIVADLLTLCAAAEWSGSSTCDSSYRYPSLIGNRPVGYIAIP</sequence>
<feature type="domain" description="DDE" evidence="1">
    <location>
        <begin position="29"/>
        <end position="100"/>
    </location>
</feature>
<protein>
    <submittedName>
        <fullName evidence="2">DDE domain protein</fullName>
    </submittedName>
</protein>
<name>A0ABR4VWB7_YERFR</name>
<dbReference type="Proteomes" id="UP000029430">
    <property type="component" value="Unassembled WGS sequence"/>
</dbReference>
<dbReference type="EMBL" id="JPPS01000010">
    <property type="protein sequence ID" value="KGA43659.1"/>
    <property type="molecule type" value="Genomic_DNA"/>
</dbReference>
<comment type="caution">
    <text evidence="2">The sequence shown here is derived from an EMBL/GenBank/DDBJ whole genome shotgun (WGS) entry which is preliminary data.</text>
</comment>
<reference evidence="2 3" key="1">
    <citation type="submission" date="2014-07" db="EMBL/GenBank/DDBJ databases">
        <authorList>
            <person name="Bishop-Lilly K.A."/>
            <person name="Broomall S.M."/>
            <person name="Chain P.S."/>
            <person name="Chertkov O."/>
            <person name="Coyne S.R."/>
            <person name="Daligault H.E."/>
            <person name="Davenport K.W."/>
            <person name="Erkkila T."/>
            <person name="Frey K.G."/>
            <person name="Gibbons H.S."/>
            <person name="Gu W."/>
            <person name="Jaissle J."/>
            <person name="Johnson S.L."/>
            <person name="Koroleva G.I."/>
            <person name="Ladner J.T."/>
            <person name="Lo C.-C."/>
            <person name="Minogue T.D."/>
            <person name="Munk C."/>
            <person name="Palacios G.F."/>
            <person name="Redden C.L."/>
            <person name="Rosenzweig C.N."/>
            <person name="Scholz M.B."/>
            <person name="Teshima H."/>
            <person name="Xu Y."/>
        </authorList>
    </citation>
    <scope>NUCLEOTIDE SEQUENCE [LARGE SCALE GENOMIC DNA]</scope>
    <source>
        <strain evidence="2 3">ATCC 33641</strain>
    </source>
</reference>
<proteinExistence type="predicted"/>
<evidence type="ECO:0000259" key="1">
    <source>
        <dbReference type="Pfam" id="PF13610"/>
    </source>
</evidence>
<accession>A0ABR4VWB7</accession>
<dbReference type="InterPro" id="IPR032874">
    <property type="entry name" value="DDE_dom"/>
</dbReference>
<keyword evidence="3" id="KW-1185">Reference proteome</keyword>